<evidence type="ECO:0000313" key="2">
    <source>
        <dbReference type="Proteomes" id="UP000515123"/>
    </source>
</evidence>
<reference evidence="3" key="2">
    <citation type="submission" date="2025-08" db="UniProtKB">
        <authorList>
            <consortium name="RefSeq"/>
        </authorList>
    </citation>
    <scope>IDENTIFICATION</scope>
    <source>
        <tissue evidence="3">Leaf</tissue>
    </source>
</reference>
<dbReference type="InterPro" id="IPR002182">
    <property type="entry name" value="NB-ARC"/>
</dbReference>
<gene>
    <name evidence="3" type="primary">LOC109712519</name>
</gene>
<proteinExistence type="predicted"/>
<evidence type="ECO:0000259" key="1">
    <source>
        <dbReference type="Pfam" id="PF00931"/>
    </source>
</evidence>
<dbReference type="PANTHER" id="PTHR36766:SF30">
    <property type="entry name" value="TIR-NBS TYPE DISEASE RESISTANCE PROTEIN-RELATED"/>
    <property type="match status" value="1"/>
</dbReference>
<organism evidence="2 3">
    <name type="scientific">Ananas comosus</name>
    <name type="common">Pineapple</name>
    <name type="synonym">Ananas ananas</name>
    <dbReference type="NCBI Taxonomy" id="4615"/>
    <lineage>
        <taxon>Eukaryota</taxon>
        <taxon>Viridiplantae</taxon>
        <taxon>Streptophyta</taxon>
        <taxon>Embryophyta</taxon>
        <taxon>Tracheophyta</taxon>
        <taxon>Spermatophyta</taxon>
        <taxon>Magnoliopsida</taxon>
        <taxon>Liliopsida</taxon>
        <taxon>Poales</taxon>
        <taxon>Bromeliaceae</taxon>
        <taxon>Bromelioideae</taxon>
        <taxon>Ananas</taxon>
    </lineage>
</organism>
<dbReference type="OrthoDB" id="1900634at2759"/>
<accession>A0A6P5FEH0</accession>
<dbReference type="RefSeq" id="XP_020091705.1">
    <property type="nucleotide sequence ID" value="XM_020236116.1"/>
</dbReference>
<name>A0A6P5FEH0_ANACO</name>
<dbReference type="PANTHER" id="PTHR36766">
    <property type="entry name" value="PLANT BROAD-SPECTRUM MILDEW RESISTANCE PROTEIN RPW8"/>
    <property type="match status" value="1"/>
</dbReference>
<evidence type="ECO:0000313" key="3">
    <source>
        <dbReference type="RefSeq" id="XP_020091705.1"/>
    </source>
</evidence>
<sequence length="405" mass="45313">MSQEDVVSLADKISGVLEKEKNAKFPCKEKFDEINTKLSEIRSKISASLPQDQTDKLRDALHDLNNILAECLGLSNQQQNVKKSLVSAFSCCMPAHLSNKLSKVETTLQDILPAGIEQQVIGSPGPSSQEEDDVGDDYEWTCSYVDESMLYGDKDEAEKIIKALVKDEDFNAVGIVGSYGSGKTNLARKVFIDEKVKDEFPLRLWVCVGPDCKKHELLYRMLDNLGLETDEVEEIVNNSKAVKDSSNKDSAKIGVLLFILHWQLSDVKYLIVFDDVWCSTDIEWYRNLGSKPPTDKAWDDRLGYGLPKGNGNAVIITCRNEKDVRTMVDTGLVYTPKRLEVDEGFRLFKRAFDEAKKNSNLPVEEGLEKKLEEMKKQIVDKCLGFPAALMAAGRGLATQQNPCVD</sequence>
<dbReference type="Gramene" id="Aco014421.1.mrna1">
    <property type="protein sequence ID" value="Aco014421.1.mrna1"/>
    <property type="gene ID" value="Aco014421.1.path1"/>
</dbReference>
<dbReference type="SUPFAM" id="SSF52540">
    <property type="entry name" value="P-loop containing nucleoside triphosphate hydrolases"/>
    <property type="match status" value="1"/>
</dbReference>
<dbReference type="Proteomes" id="UP000515123">
    <property type="component" value="Linkage group 7"/>
</dbReference>
<dbReference type="Pfam" id="PF00931">
    <property type="entry name" value="NB-ARC"/>
    <property type="match status" value="1"/>
</dbReference>
<feature type="domain" description="NB-ARC" evidence="1">
    <location>
        <begin position="155"/>
        <end position="351"/>
    </location>
</feature>
<reference evidence="2" key="1">
    <citation type="journal article" date="2015" name="Nat. Genet.">
        <title>The pineapple genome and the evolution of CAM photosynthesis.</title>
        <authorList>
            <person name="Ming R."/>
            <person name="VanBuren R."/>
            <person name="Wai C.M."/>
            <person name="Tang H."/>
            <person name="Schatz M.C."/>
            <person name="Bowers J.E."/>
            <person name="Lyons E."/>
            <person name="Wang M.L."/>
            <person name="Chen J."/>
            <person name="Biggers E."/>
            <person name="Zhang J."/>
            <person name="Huang L."/>
            <person name="Zhang L."/>
            <person name="Miao W."/>
            <person name="Zhang J."/>
            <person name="Ye Z."/>
            <person name="Miao C."/>
            <person name="Lin Z."/>
            <person name="Wang H."/>
            <person name="Zhou H."/>
            <person name="Yim W.C."/>
            <person name="Priest H.D."/>
            <person name="Zheng C."/>
            <person name="Woodhouse M."/>
            <person name="Edger P.P."/>
            <person name="Guyot R."/>
            <person name="Guo H.B."/>
            <person name="Guo H."/>
            <person name="Zheng G."/>
            <person name="Singh R."/>
            <person name="Sharma A."/>
            <person name="Min X."/>
            <person name="Zheng Y."/>
            <person name="Lee H."/>
            <person name="Gurtowski J."/>
            <person name="Sedlazeck F.J."/>
            <person name="Harkess A."/>
            <person name="McKain M.R."/>
            <person name="Liao Z."/>
            <person name="Fang J."/>
            <person name="Liu J."/>
            <person name="Zhang X."/>
            <person name="Zhang Q."/>
            <person name="Hu W."/>
            <person name="Qin Y."/>
            <person name="Wang K."/>
            <person name="Chen L.Y."/>
            <person name="Shirley N."/>
            <person name="Lin Y.R."/>
            <person name="Liu L.Y."/>
            <person name="Hernandez A.G."/>
            <person name="Wright C.L."/>
            <person name="Bulone V."/>
            <person name="Tuskan G.A."/>
            <person name="Heath K."/>
            <person name="Zee F."/>
            <person name="Moore P.H."/>
            <person name="Sunkar R."/>
            <person name="Leebens-Mack J.H."/>
            <person name="Mockler T."/>
            <person name="Bennetzen J.L."/>
            <person name="Freeling M."/>
            <person name="Sankoff D."/>
            <person name="Paterson A.H."/>
            <person name="Zhu X."/>
            <person name="Yang X."/>
            <person name="Smith J.A."/>
            <person name="Cushman J.C."/>
            <person name="Paull R.E."/>
            <person name="Yu Q."/>
        </authorList>
    </citation>
    <scope>NUCLEOTIDE SEQUENCE [LARGE SCALE GENOMIC DNA]</scope>
    <source>
        <strain evidence="2">cv. F153</strain>
    </source>
</reference>
<dbReference type="Gene3D" id="3.40.50.300">
    <property type="entry name" value="P-loop containing nucleotide triphosphate hydrolases"/>
    <property type="match status" value="1"/>
</dbReference>
<dbReference type="GO" id="GO:0043531">
    <property type="term" value="F:ADP binding"/>
    <property type="evidence" value="ECO:0007669"/>
    <property type="project" value="InterPro"/>
</dbReference>
<dbReference type="InterPro" id="IPR027417">
    <property type="entry name" value="P-loop_NTPase"/>
</dbReference>
<dbReference type="AlphaFoldDB" id="A0A6P5FEH0"/>
<dbReference type="GeneID" id="109712519"/>
<protein>
    <submittedName>
        <fullName evidence="3">Probable disease resistance protein At5g45490</fullName>
    </submittedName>
</protein>
<dbReference type="PRINTS" id="PR00364">
    <property type="entry name" value="DISEASERSIST"/>
</dbReference>
<keyword evidence="2" id="KW-1185">Reference proteome</keyword>